<dbReference type="Pfam" id="PF00385">
    <property type="entry name" value="Chromo"/>
    <property type="match status" value="1"/>
</dbReference>
<evidence type="ECO:0000256" key="3">
    <source>
        <dbReference type="ARBA" id="ARBA00022454"/>
    </source>
</evidence>
<evidence type="ECO:0000256" key="9">
    <source>
        <dbReference type="ARBA" id="ARBA00022853"/>
    </source>
</evidence>
<evidence type="ECO:0000256" key="4">
    <source>
        <dbReference type="ARBA" id="ARBA00022603"/>
    </source>
</evidence>
<organism evidence="17 18">
    <name type="scientific">Coemansia biformis</name>
    <dbReference type="NCBI Taxonomy" id="1286918"/>
    <lineage>
        <taxon>Eukaryota</taxon>
        <taxon>Fungi</taxon>
        <taxon>Fungi incertae sedis</taxon>
        <taxon>Zoopagomycota</taxon>
        <taxon>Kickxellomycotina</taxon>
        <taxon>Kickxellomycetes</taxon>
        <taxon>Kickxellales</taxon>
        <taxon>Kickxellaceae</taxon>
        <taxon>Coemansia</taxon>
    </lineage>
</organism>
<dbReference type="Gene3D" id="2.170.270.10">
    <property type="entry name" value="SET domain"/>
    <property type="match status" value="1"/>
</dbReference>
<dbReference type="InterPro" id="IPR001214">
    <property type="entry name" value="SET_dom"/>
</dbReference>
<dbReference type="PRINTS" id="PR00504">
    <property type="entry name" value="CHROMODOMAIN"/>
</dbReference>
<feature type="domain" description="Chromo" evidence="13">
    <location>
        <begin position="9"/>
        <end position="67"/>
    </location>
</feature>
<evidence type="ECO:0000256" key="1">
    <source>
        <dbReference type="ARBA" id="ARBA00004123"/>
    </source>
</evidence>
<dbReference type="PROSITE" id="PS50868">
    <property type="entry name" value="POST_SET"/>
    <property type="match status" value="1"/>
</dbReference>
<dbReference type="GO" id="GO:0032259">
    <property type="term" value="P:methylation"/>
    <property type="evidence" value="ECO:0007669"/>
    <property type="project" value="UniProtKB-KW"/>
</dbReference>
<dbReference type="SMART" id="SM00317">
    <property type="entry name" value="SET"/>
    <property type="match status" value="1"/>
</dbReference>
<dbReference type="SMART" id="SM00508">
    <property type="entry name" value="PostSET"/>
    <property type="match status" value="1"/>
</dbReference>
<dbReference type="SUPFAM" id="SSF82199">
    <property type="entry name" value="SET domain"/>
    <property type="match status" value="1"/>
</dbReference>
<proteinExistence type="inferred from homology"/>
<dbReference type="InterPro" id="IPR046341">
    <property type="entry name" value="SET_dom_sf"/>
</dbReference>
<feature type="binding site" evidence="12">
    <location>
        <position position="123"/>
    </location>
    <ligand>
        <name>Zn(2+)</name>
        <dbReference type="ChEBI" id="CHEBI:29105"/>
        <label>1</label>
    </ligand>
</feature>
<feature type="domain" description="Pre-SET" evidence="15">
    <location>
        <begin position="121"/>
        <end position="178"/>
    </location>
</feature>
<feature type="domain" description="Post-SET" evidence="16">
    <location>
        <begin position="321"/>
        <end position="337"/>
    </location>
</feature>
<dbReference type="Gene3D" id="2.40.50.40">
    <property type="match status" value="1"/>
</dbReference>
<evidence type="ECO:0000256" key="8">
    <source>
        <dbReference type="ARBA" id="ARBA00022833"/>
    </source>
</evidence>
<dbReference type="PROSITE" id="PS00598">
    <property type="entry name" value="CHROMO_1"/>
    <property type="match status" value="1"/>
</dbReference>
<dbReference type="GO" id="GO:0005694">
    <property type="term" value="C:chromosome"/>
    <property type="evidence" value="ECO:0007669"/>
    <property type="project" value="UniProtKB-SubCell"/>
</dbReference>
<feature type="binding site" evidence="12">
    <location>
        <position position="332"/>
    </location>
    <ligand>
        <name>Zn(2+)</name>
        <dbReference type="ChEBI" id="CHEBI:29105"/>
        <label>4</label>
    </ligand>
</feature>
<dbReference type="InterPro" id="IPR050973">
    <property type="entry name" value="H3K9_Histone-Lys_N-MTase"/>
</dbReference>
<name>A0A9W7Y5W4_9FUNG</name>
<feature type="binding site" evidence="12">
    <location>
        <position position="160"/>
    </location>
    <ligand>
        <name>Zn(2+)</name>
        <dbReference type="ChEBI" id="CHEBI:29105"/>
        <label>3</label>
    </ligand>
</feature>
<dbReference type="GO" id="GO:0008270">
    <property type="term" value="F:zinc ion binding"/>
    <property type="evidence" value="ECO:0007669"/>
    <property type="project" value="UniProtKB-UniRule"/>
</dbReference>
<protein>
    <recommendedName>
        <fullName evidence="11">Histone-lysine N-methyltransferase</fullName>
        <ecNumber evidence="11">2.1.1.355</ecNumber>
    </recommendedName>
</protein>
<feature type="binding site" evidence="12">
    <location>
        <position position="164"/>
    </location>
    <ligand>
        <name>Zn(2+)</name>
        <dbReference type="ChEBI" id="CHEBI:29105"/>
        <label>2</label>
    </ligand>
</feature>
<evidence type="ECO:0000256" key="12">
    <source>
        <dbReference type="PIRSR" id="PIRSR009343-2"/>
    </source>
</evidence>
<evidence type="ECO:0000259" key="13">
    <source>
        <dbReference type="PROSITE" id="PS50013"/>
    </source>
</evidence>
<evidence type="ECO:0000259" key="16">
    <source>
        <dbReference type="PROSITE" id="PS50868"/>
    </source>
</evidence>
<keyword evidence="8 11" id="KW-0862">Zinc</keyword>
<evidence type="ECO:0000256" key="5">
    <source>
        <dbReference type="ARBA" id="ARBA00022679"/>
    </source>
</evidence>
<dbReference type="PANTHER" id="PTHR46223">
    <property type="entry name" value="HISTONE-LYSINE N-METHYLTRANSFERASE SUV39H"/>
    <property type="match status" value="1"/>
</dbReference>
<keyword evidence="6 11" id="KW-0949">S-adenosyl-L-methionine</keyword>
<dbReference type="PANTHER" id="PTHR46223:SF3">
    <property type="entry name" value="HISTONE-LYSINE N-METHYLTRANSFERASE SET-23"/>
    <property type="match status" value="1"/>
</dbReference>
<feature type="binding site" evidence="12">
    <location>
        <position position="131"/>
    </location>
    <ligand>
        <name>Zn(2+)</name>
        <dbReference type="ChEBI" id="CHEBI:29105"/>
        <label>2</label>
    </ligand>
</feature>
<keyword evidence="10 11" id="KW-0539">Nucleus</keyword>
<dbReference type="PROSITE" id="PS50013">
    <property type="entry name" value="CHROMO_2"/>
    <property type="match status" value="1"/>
</dbReference>
<dbReference type="InterPro" id="IPR011381">
    <property type="entry name" value="H3-K9_MeTrfase_SUV39H1/2-like"/>
</dbReference>
<keyword evidence="7 11" id="KW-0479">Metal-binding</keyword>
<feature type="binding site" evidence="12">
    <location>
        <position position="325"/>
    </location>
    <ligand>
        <name>Zn(2+)</name>
        <dbReference type="ChEBI" id="CHEBI:29105"/>
        <label>4</label>
    </ligand>
</feature>
<dbReference type="EC" id="2.1.1.355" evidence="11"/>
<feature type="binding site" evidence="12">
    <location>
        <position position="166"/>
    </location>
    <ligand>
        <name>Zn(2+)</name>
        <dbReference type="ChEBI" id="CHEBI:29105"/>
        <label>3</label>
    </ligand>
</feature>
<dbReference type="OrthoDB" id="308383at2759"/>
<dbReference type="InterPro" id="IPR017984">
    <property type="entry name" value="Chromo_dom_subgr"/>
</dbReference>
<evidence type="ECO:0000256" key="7">
    <source>
        <dbReference type="ARBA" id="ARBA00022723"/>
    </source>
</evidence>
<dbReference type="SMART" id="SM00298">
    <property type="entry name" value="CHROMO"/>
    <property type="match status" value="1"/>
</dbReference>
<dbReference type="InterPro" id="IPR023779">
    <property type="entry name" value="Chromodomain_CS"/>
</dbReference>
<comment type="catalytic activity">
    <reaction evidence="11">
        <text>L-lysyl(9)-[histone H3] + 3 S-adenosyl-L-methionine = N(6),N(6),N(6)-trimethyl-L-lysyl(9)-[histone H3] + 3 S-adenosyl-L-homocysteine + 3 H(+)</text>
        <dbReference type="Rhea" id="RHEA:60276"/>
        <dbReference type="Rhea" id="RHEA-COMP:15538"/>
        <dbReference type="Rhea" id="RHEA-COMP:15546"/>
        <dbReference type="ChEBI" id="CHEBI:15378"/>
        <dbReference type="ChEBI" id="CHEBI:29969"/>
        <dbReference type="ChEBI" id="CHEBI:57856"/>
        <dbReference type="ChEBI" id="CHEBI:59789"/>
        <dbReference type="ChEBI" id="CHEBI:61961"/>
        <dbReference type="EC" id="2.1.1.355"/>
    </reaction>
</comment>
<accession>A0A9W7Y5W4</accession>
<dbReference type="PIRSF" id="PIRSF009343">
    <property type="entry name" value="SUV39_SET"/>
    <property type="match status" value="1"/>
</dbReference>
<dbReference type="InterPro" id="IPR023780">
    <property type="entry name" value="Chromo_domain"/>
</dbReference>
<evidence type="ECO:0000313" key="18">
    <source>
        <dbReference type="Proteomes" id="UP001143981"/>
    </source>
</evidence>
<dbReference type="InterPro" id="IPR016197">
    <property type="entry name" value="Chromo-like_dom_sf"/>
</dbReference>
<dbReference type="SUPFAM" id="SSF54160">
    <property type="entry name" value="Chromo domain-like"/>
    <property type="match status" value="1"/>
</dbReference>
<keyword evidence="9 11" id="KW-0156">Chromatin regulator</keyword>
<dbReference type="GO" id="GO:0005634">
    <property type="term" value="C:nucleus"/>
    <property type="evidence" value="ECO:0007669"/>
    <property type="project" value="UniProtKB-SubCell"/>
</dbReference>
<evidence type="ECO:0000256" key="2">
    <source>
        <dbReference type="ARBA" id="ARBA00004286"/>
    </source>
</evidence>
<evidence type="ECO:0000313" key="17">
    <source>
        <dbReference type="EMBL" id="KAJ1728799.1"/>
    </source>
</evidence>
<feature type="binding site" evidence="12">
    <location>
        <position position="264"/>
    </location>
    <ligand>
        <name>Zn(2+)</name>
        <dbReference type="ChEBI" id="CHEBI:29105"/>
        <label>4</label>
    </ligand>
</feature>
<dbReference type="Proteomes" id="UP001143981">
    <property type="component" value="Unassembled WGS sequence"/>
</dbReference>
<dbReference type="InterPro" id="IPR003616">
    <property type="entry name" value="Post-SET_dom"/>
</dbReference>
<keyword evidence="3" id="KW-0158">Chromosome</keyword>
<evidence type="ECO:0000256" key="10">
    <source>
        <dbReference type="ARBA" id="ARBA00023242"/>
    </source>
</evidence>
<dbReference type="Pfam" id="PF05033">
    <property type="entry name" value="Pre-SET"/>
    <property type="match status" value="1"/>
</dbReference>
<dbReference type="CDD" id="cd00024">
    <property type="entry name" value="CD_CSD"/>
    <property type="match status" value="1"/>
</dbReference>
<dbReference type="PROSITE" id="PS50280">
    <property type="entry name" value="SET"/>
    <property type="match status" value="1"/>
</dbReference>
<dbReference type="AlphaFoldDB" id="A0A9W7Y5W4"/>
<comment type="similarity">
    <text evidence="11">Belongs to the class V-like SAM-binding methyltransferase superfamily. Histone-lysine methyltransferase family. Suvar3-9 subfamily.</text>
</comment>
<dbReference type="EMBL" id="JANBOI010000737">
    <property type="protein sequence ID" value="KAJ1728799.1"/>
    <property type="molecule type" value="Genomic_DNA"/>
</dbReference>
<comment type="caution">
    <text evidence="17">The sequence shown here is derived from an EMBL/GenBank/DDBJ whole genome shotgun (WGS) entry which is preliminary data.</text>
</comment>
<keyword evidence="4 11" id="KW-0489">Methyltransferase</keyword>
<evidence type="ECO:0000259" key="15">
    <source>
        <dbReference type="PROSITE" id="PS50867"/>
    </source>
</evidence>
<gene>
    <name evidence="17" type="ORF">LPJ61_003845</name>
</gene>
<comment type="subcellular location">
    <subcellularLocation>
        <location evidence="2">Chromosome</location>
    </subcellularLocation>
    <subcellularLocation>
        <location evidence="1 11">Nucleus</location>
    </subcellularLocation>
</comment>
<dbReference type="InterPro" id="IPR007728">
    <property type="entry name" value="Pre-SET_dom"/>
</dbReference>
<keyword evidence="5 11" id="KW-0808">Transferase</keyword>
<feature type="binding site" evidence="12">
    <location>
        <position position="123"/>
    </location>
    <ligand>
        <name>Zn(2+)</name>
        <dbReference type="ChEBI" id="CHEBI:29105"/>
        <label>2</label>
    </ligand>
</feature>
<evidence type="ECO:0000259" key="14">
    <source>
        <dbReference type="PROSITE" id="PS50280"/>
    </source>
</evidence>
<reference evidence="17" key="1">
    <citation type="submission" date="2022-07" db="EMBL/GenBank/DDBJ databases">
        <title>Phylogenomic reconstructions and comparative analyses of Kickxellomycotina fungi.</title>
        <authorList>
            <person name="Reynolds N.K."/>
            <person name="Stajich J.E."/>
            <person name="Barry K."/>
            <person name="Grigoriev I.V."/>
            <person name="Crous P."/>
            <person name="Smith M.E."/>
        </authorList>
    </citation>
    <scope>NUCLEOTIDE SEQUENCE</scope>
    <source>
        <strain evidence="17">BCRC 34381</strain>
    </source>
</reference>
<keyword evidence="18" id="KW-1185">Reference proteome</keyword>
<feature type="binding site" evidence="12">
    <location>
        <position position="327"/>
    </location>
    <ligand>
        <name>Zn(2+)</name>
        <dbReference type="ChEBI" id="CHEBI:29105"/>
        <label>4</label>
    </ligand>
</feature>
<dbReference type="PROSITE" id="PS50867">
    <property type="entry name" value="PRE_SET"/>
    <property type="match status" value="1"/>
</dbReference>
<dbReference type="SMART" id="SM00468">
    <property type="entry name" value="PreSET"/>
    <property type="match status" value="1"/>
</dbReference>
<dbReference type="Pfam" id="PF00856">
    <property type="entry name" value="SET"/>
    <property type="match status" value="1"/>
</dbReference>
<feature type="domain" description="SET" evidence="14">
    <location>
        <begin position="181"/>
        <end position="304"/>
    </location>
</feature>
<dbReference type="GO" id="GO:0140949">
    <property type="term" value="F:histone H3K9 trimethyltransferase activity"/>
    <property type="evidence" value="ECO:0007669"/>
    <property type="project" value="UniProtKB-EC"/>
</dbReference>
<evidence type="ECO:0000256" key="6">
    <source>
        <dbReference type="ARBA" id="ARBA00022691"/>
    </source>
</evidence>
<feature type="binding site" evidence="12">
    <location>
        <position position="125"/>
    </location>
    <ligand>
        <name>Zn(2+)</name>
        <dbReference type="ChEBI" id="CHEBI:29105"/>
        <label>1</label>
    </ligand>
</feature>
<evidence type="ECO:0000256" key="11">
    <source>
        <dbReference type="PIRNR" id="PIRNR009343"/>
    </source>
</evidence>
<dbReference type="InterPro" id="IPR000953">
    <property type="entry name" value="Chromo/chromo_shadow_dom"/>
</dbReference>
<sequence>MDDYAEDEYDVEEIIDDKIEEGKQYYYLKWKGYGPEWNTWEPEDNLACPEIATEYQQRKKARQVCDRYATGFDMAQVYDCPALHRVRVVNTVDSEQLPSSFTYIDGYERSANVPLPSTVMFPCSCAAGGACGVDCECMSVPYYDEHGLLCTDYPGPIYECNELCRCSADCPNRVVQRGNVIDIDVIRTAAKGWGAATRKAIRKGEYVCRYTGELLSFAEAETRYSHDTTYLFDLDREVPSGRQSLFTIDARSYGNVSHFFNHSCAPNMAIRAVYIGHLDPRLHELAFFALRDITPGEELTFDYNPQPAGHAEGDPPGEDESKFNCYCGAPECRRFIF</sequence>
<feature type="binding site" evidence="12">
    <location>
        <position position="170"/>
    </location>
    <ligand>
        <name>Zn(2+)</name>
        <dbReference type="ChEBI" id="CHEBI:29105"/>
        <label>3</label>
    </ligand>
</feature>
<feature type="binding site" evidence="12">
    <location>
        <position position="160"/>
    </location>
    <ligand>
        <name>Zn(2+)</name>
        <dbReference type="ChEBI" id="CHEBI:29105"/>
        <label>2</label>
    </ligand>
</feature>